<dbReference type="Proteomes" id="UP000325081">
    <property type="component" value="Unassembled WGS sequence"/>
</dbReference>
<keyword evidence="1" id="KW-0808">Transferase</keyword>
<proteinExistence type="predicted"/>
<name>A0A5A7PMZ1_STRAF</name>
<accession>A0A5A7PMZ1</accession>
<evidence type="ECO:0000313" key="2">
    <source>
        <dbReference type="Proteomes" id="UP000325081"/>
    </source>
</evidence>
<sequence length="143" mass="15725">MPLLTGDEPSSWRKSGISSSFMVSKRFSNFGGGGTKLCLLKVVCMGWKTEEEEEPIEGKLDLGGFFLDENGRCCRESSGVHIHLVLIFDCALLEASVEHALFGHVQFIFLGQPDFLQLHPLLCRAEAGVLLGSSCNYNISKEN</sequence>
<dbReference type="EMBL" id="BKCP01004861">
    <property type="protein sequence ID" value="GER34263.1"/>
    <property type="molecule type" value="Genomic_DNA"/>
</dbReference>
<keyword evidence="2" id="KW-1185">Reference proteome</keyword>
<evidence type="ECO:0000313" key="1">
    <source>
        <dbReference type="EMBL" id="GER34263.1"/>
    </source>
</evidence>
<reference evidence="2" key="1">
    <citation type="journal article" date="2019" name="Curr. Biol.">
        <title>Genome Sequence of Striga asiatica Provides Insight into the Evolution of Plant Parasitism.</title>
        <authorList>
            <person name="Yoshida S."/>
            <person name="Kim S."/>
            <person name="Wafula E.K."/>
            <person name="Tanskanen J."/>
            <person name="Kim Y.M."/>
            <person name="Honaas L."/>
            <person name="Yang Z."/>
            <person name="Spallek T."/>
            <person name="Conn C.E."/>
            <person name="Ichihashi Y."/>
            <person name="Cheong K."/>
            <person name="Cui S."/>
            <person name="Der J.P."/>
            <person name="Gundlach H."/>
            <person name="Jiao Y."/>
            <person name="Hori C."/>
            <person name="Ishida J.K."/>
            <person name="Kasahara H."/>
            <person name="Kiba T."/>
            <person name="Kim M.S."/>
            <person name="Koo N."/>
            <person name="Laohavisit A."/>
            <person name="Lee Y.H."/>
            <person name="Lumba S."/>
            <person name="McCourt P."/>
            <person name="Mortimer J.C."/>
            <person name="Mutuku J.M."/>
            <person name="Nomura T."/>
            <person name="Sasaki-Sekimoto Y."/>
            <person name="Seto Y."/>
            <person name="Wang Y."/>
            <person name="Wakatake T."/>
            <person name="Sakakibara H."/>
            <person name="Demura T."/>
            <person name="Yamaguchi S."/>
            <person name="Yoneyama K."/>
            <person name="Manabe R.I."/>
            <person name="Nelson D.C."/>
            <person name="Schulman A.H."/>
            <person name="Timko M.P."/>
            <person name="dePamphilis C.W."/>
            <person name="Choi D."/>
            <person name="Shirasu K."/>
        </authorList>
    </citation>
    <scope>NUCLEOTIDE SEQUENCE [LARGE SCALE GENOMIC DNA]</scope>
    <source>
        <strain evidence="2">cv. UVA1</strain>
    </source>
</reference>
<gene>
    <name evidence="1" type="ORF">STAS_10469</name>
</gene>
<protein>
    <submittedName>
        <fullName evidence="1">CHASE domain containing histidine kinase protein</fullName>
    </submittedName>
</protein>
<dbReference type="GO" id="GO:0016301">
    <property type="term" value="F:kinase activity"/>
    <property type="evidence" value="ECO:0007669"/>
    <property type="project" value="UniProtKB-KW"/>
</dbReference>
<comment type="caution">
    <text evidence="1">The sequence shown here is derived from an EMBL/GenBank/DDBJ whole genome shotgun (WGS) entry which is preliminary data.</text>
</comment>
<keyword evidence="1" id="KW-0418">Kinase</keyword>
<dbReference type="AlphaFoldDB" id="A0A5A7PMZ1"/>
<organism evidence="1 2">
    <name type="scientific">Striga asiatica</name>
    <name type="common">Asiatic witchweed</name>
    <name type="synonym">Buchnera asiatica</name>
    <dbReference type="NCBI Taxonomy" id="4170"/>
    <lineage>
        <taxon>Eukaryota</taxon>
        <taxon>Viridiplantae</taxon>
        <taxon>Streptophyta</taxon>
        <taxon>Embryophyta</taxon>
        <taxon>Tracheophyta</taxon>
        <taxon>Spermatophyta</taxon>
        <taxon>Magnoliopsida</taxon>
        <taxon>eudicotyledons</taxon>
        <taxon>Gunneridae</taxon>
        <taxon>Pentapetalae</taxon>
        <taxon>asterids</taxon>
        <taxon>lamiids</taxon>
        <taxon>Lamiales</taxon>
        <taxon>Orobanchaceae</taxon>
        <taxon>Buchnereae</taxon>
        <taxon>Striga</taxon>
    </lineage>
</organism>